<dbReference type="NCBIfam" id="TIGR00552">
    <property type="entry name" value="nadE"/>
    <property type="match status" value="1"/>
</dbReference>
<keyword evidence="7 8" id="KW-0520">NAD</keyword>
<comment type="similarity">
    <text evidence="1 8 9">Belongs to the NAD synthetase family.</text>
</comment>
<dbReference type="InterPro" id="IPR014729">
    <property type="entry name" value="Rossmann-like_a/b/a_fold"/>
</dbReference>
<evidence type="ECO:0000256" key="2">
    <source>
        <dbReference type="ARBA" id="ARBA00022598"/>
    </source>
</evidence>
<sequence length="267" mass="30163">MSNVKSKSIKLNLIINTAKETERIISFIKSTFKEAGFKKAVVGVSGGVDSATTLVLTVKALGAENIYPVIMPYGNLNREDTGDARSVCGQLGLPETNINTIDIEPLIEPMLANIDKRDDLRKGNVMVRMRMIVLYDLAKKYRALVVGTENKSEFLLGYYTRFGDEASDIEPIRQYYKTQVWQLAGNLGVPDKIIEKTPTAGMWIGQTDEGELGFSYKEADQILFLHIDRKLPEKEIIEKGFKVEIVRKVLGRMKENEFKHRLPYVIK</sequence>
<dbReference type="InterPro" id="IPR022926">
    <property type="entry name" value="NH(3)-dep_NAD(+)_synth"/>
</dbReference>
<dbReference type="PANTHER" id="PTHR23090">
    <property type="entry name" value="NH 3 /GLUTAMINE-DEPENDENT NAD + SYNTHETASE"/>
    <property type="match status" value="1"/>
</dbReference>
<keyword evidence="3 8" id="KW-0479">Metal-binding</keyword>
<comment type="subunit">
    <text evidence="8">Homodimer.</text>
</comment>
<feature type="binding site" evidence="8">
    <location>
        <position position="168"/>
    </location>
    <ligand>
        <name>deamido-NAD(+)</name>
        <dbReference type="ChEBI" id="CHEBI:58437"/>
        <note>ligand shared between two neighboring subunits</note>
    </ligand>
</feature>
<evidence type="ECO:0000256" key="1">
    <source>
        <dbReference type="ARBA" id="ARBA00005859"/>
    </source>
</evidence>
<protein>
    <recommendedName>
        <fullName evidence="8 10">NH(3)-dependent NAD(+) synthetase</fullName>
        <ecNumber evidence="8 10">6.3.1.5</ecNumber>
    </recommendedName>
</protein>
<dbReference type="GO" id="GO:0005524">
    <property type="term" value="F:ATP binding"/>
    <property type="evidence" value="ECO:0007669"/>
    <property type="project" value="UniProtKB-UniRule"/>
</dbReference>
<dbReference type="GO" id="GO:0046872">
    <property type="term" value="F:metal ion binding"/>
    <property type="evidence" value="ECO:0007669"/>
    <property type="project" value="UniProtKB-KW"/>
</dbReference>
<keyword evidence="4 8" id="KW-0547">Nucleotide-binding</keyword>
<dbReference type="Pfam" id="PF02540">
    <property type="entry name" value="NAD_synthase"/>
    <property type="match status" value="1"/>
</dbReference>
<feature type="binding site" description="in other chain" evidence="8">
    <location>
        <position position="128"/>
    </location>
    <ligand>
        <name>deamido-NAD(+)</name>
        <dbReference type="ChEBI" id="CHEBI:58437"/>
        <note>ligand shared between two neighboring subunits</note>
    </ligand>
</feature>
<evidence type="ECO:0000256" key="5">
    <source>
        <dbReference type="ARBA" id="ARBA00022840"/>
    </source>
</evidence>
<dbReference type="HAMAP" id="MF_00193">
    <property type="entry name" value="NadE_ammonia_dep"/>
    <property type="match status" value="1"/>
</dbReference>
<dbReference type="EMBL" id="MFJB01000011">
    <property type="protein sequence ID" value="OGG00804.1"/>
    <property type="molecule type" value="Genomic_DNA"/>
</dbReference>
<proteinExistence type="inferred from homology"/>
<evidence type="ECO:0000256" key="3">
    <source>
        <dbReference type="ARBA" id="ARBA00022723"/>
    </source>
</evidence>
<comment type="function">
    <text evidence="8">Catalyzes the ATP-dependent amidation of deamido-NAD to form NAD. Uses ammonia as a nitrogen source.</text>
</comment>
<dbReference type="InterPro" id="IPR003694">
    <property type="entry name" value="NAD_synthase"/>
</dbReference>
<keyword evidence="2 8" id="KW-0436">Ligase</keyword>
<dbReference type="GO" id="GO:0003952">
    <property type="term" value="F:NAD+ synthase (glutamine-hydrolyzing) activity"/>
    <property type="evidence" value="ECO:0007669"/>
    <property type="project" value="InterPro"/>
</dbReference>
<feature type="binding site" evidence="8">
    <location>
        <position position="153"/>
    </location>
    <ligand>
        <name>Mg(2+)</name>
        <dbReference type="ChEBI" id="CHEBI:18420"/>
    </ligand>
</feature>
<organism evidence="12 13">
    <name type="scientific">Candidatus Gottesmanbacteria bacterium RBG_16_38_7b</name>
    <dbReference type="NCBI Taxonomy" id="1798372"/>
    <lineage>
        <taxon>Bacteria</taxon>
        <taxon>Candidatus Gottesmaniibacteriota</taxon>
    </lineage>
</organism>
<evidence type="ECO:0000313" key="12">
    <source>
        <dbReference type="EMBL" id="OGG00804.1"/>
    </source>
</evidence>
<dbReference type="Proteomes" id="UP000177396">
    <property type="component" value="Unassembled WGS sequence"/>
</dbReference>
<feature type="binding site" evidence="8">
    <location>
        <position position="199"/>
    </location>
    <ligand>
        <name>ATP</name>
        <dbReference type="ChEBI" id="CHEBI:30616"/>
    </ligand>
</feature>
<comment type="pathway">
    <text evidence="8">Cofactor biosynthesis; NAD(+) biosynthesis; NAD(+) from deamido-NAD(+) (ammonia route): step 1/1.</text>
</comment>
<dbReference type="AlphaFoldDB" id="A0A1F5YL37"/>
<feature type="domain" description="NAD/GMP synthase" evidence="11">
    <location>
        <begin position="22"/>
        <end position="263"/>
    </location>
</feature>
<evidence type="ECO:0000256" key="9">
    <source>
        <dbReference type="RuleBase" id="RU003811"/>
    </source>
</evidence>
<keyword evidence="6 8" id="KW-0460">Magnesium</keyword>
<dbReference type="SUPFAM" id="SSF52402">
    <property type="entry name" value="Adenine nucleotide alpha hydrolases-like"/>
    <property type="match status" value="1"/>
</dbReference>
<name>A0A1F5YL37_9BACT</name>
<evidence type="ECO:0000256" key="6">
    <source>
        <dbReference type="ARBA" id="ARBA00022842"/>
    </source>
</evidence>
<feature type="binding site" evidence="8">
    <location>
        <position position="177"/>
    </location>
    <ligand>
        <name>ATP</name>
        <dbReference type="ChEBI" id="CHEBI:30616"/>
    </ligand>
</feature>
<evidence type="ECO:0000256" key="8">
    <source>
        <dbReference type="HAMAP-Rule" id="MF_00193"/>
    </source>
</evidence>
<evidence type="ECO:0000256" key="10">
    <source>
        <dbReference type="RuleBase" id="RU003812"/>
    </source>
</evidence>
<feature type="binding site" evidence="8">
    <location>
        <position position="148"/>
    </location>
    <ligand>
        <name>ATP</name>
        <dbReference type="ChEBI" id="CHEBI:30616"/>
    </ligand>
</feature>
<dbReference type="GO" id="GO:0008795">
    <property type="term" value="F:NAD+ synthase activity"/>
    <property type="evidence" value="ECO:0007669"/>
    <property type="project" value="UniProtKB-UniRule"/>
</dbReference>
<dbReference type="CDD" id="cd00553">
    <property type="entry name" value="NAD_synthase"/>
    <property type="match status" value="1"/>
</dbReference>
<evidence type="ECO:0000256" key="7">
    <source>
        <dbReference type="ARBA" id="ARBA00023027"/>
    </source>
</evidence>
<feature type="binding site" evidence="8">
    <location>
        <begin position="43"/>
        <end position="50"/>
    </location>
    <ligand>
        <name>ATP</name>
        <dbReference type="ChEBI" id="CHEBI:30616"/>
    </ligand>
</feature>
<dbReference type="EC" id="6.3.1.5" evidence="8 10"/>
<feature type="binding site" evidence="8">
    <location>
        <position position="49"/>
    </location>
    <ligand>
        <name>Mg(2+)</name>
        <dbReference type="ChEBI" id="CHEBI:18420"/>
    </ligand>
</feature>
<keyword evidence="5 8" id="KW-0067">ATP-binding</keyword>
<evidence type="ECO:0000256" key="4">
    <source>
        <dbReference type="ARBA" id="ARBA00022741"/>
    </source>
</evidence>
<dbReference type="GO" id="GO:0009435">
    <property type="term" value="P:NAD+ biosynthetic process"/>
    <property type="evidence" value="ECO:0007669"/>
    <property type="project" value="UniProtKB-UniRule"/>
</dbReference>
<dbReference type="PANTHER" id="PTHR23090:SF9">
    <property type="entry name" value="GLUTAMINE-DEPENDENT NAD(+) SYNTHETASE"/>
    <property type="match status" value="1"/>
</dbReference>
<dbReference type="GO" id="GO:0004359">
    <property type="term" value="F:glutaminase activity"/>
    <property type="evidence" value="ECO:0007669"/>
    <property type="project" value="InterPro"/>
</dbReference>
<dbReference type="NCBIfam" id="NF010587">
    <property type="entry name" value="PRK13980.1"/>
    <property type="match status" value="1"/>
</dbReference>
<comment type="catalytic activity">
    <reaction evidence="8 10">
        <text>deamido-NAD(+) + NH4(+) + ATP = AMP + diphosphate + NAD(+) + H(+)</text>
        <dbReference type="Rhea" id="RHEA:21188"/>
        <dbReference type="ChEBI" id="CHEBI:15378"/>
        <dbReference type="ChEBI" id="CHEBI:28938"/>
        <dbReference type="ChEBI" id="CHEBI:30616"/>
        <dbReference type="ChEBI" id="CHEBI:33019"/>
        <dbReference type="ChEBI" id="CHEBI:57540"/>
        <dbReference type="ChEBI" id="CHEBI:58437"/>
        <dbReference type="ChEBI" id="CHEBI:456215"/>
        <dbReference type="EC" id="6.3.1.5"/>
    </reaction>
</comment>
<comment type="caution">
    <text evidence="12">The sequence shown here is derived from an EMBL/GenBank/DDBJ whole genome shotgun (WGS) entry which is preliminary data.</text>
</comment>
<dbReference type="InterPro" id="IPR022310">
    <property type="entry name" value="NAD/GMP_synthase"/>
</dbReference>
<gene>
    <name evidence="8" type="primary">nadE</name>
    <name evidence="12" type="ORF">A2153_04260</name>
</gene>
<reference evidence="12 13" key="1">
    <citation type="journal article" date="2016" name="Nat. Commun.">
        <title>Thousands of microbial genomes shed light on interconnected biogeochemical processes in an aquifer system.</title>
        <authorList>
            <person name="Anantharaman K."/>
            <person name="Brown C.T."/>
            <person name="Hug L.A."/>
            <person name="Sharon I."/>
            <person name="Castelle C.J."/>
            <person name="Probst A.J."/>
            <person name="Thomas B.C."/>
            <person name="Singh A."/>
            <person name="Wilkins M.J."/>
            <person name="Karaoz U."/>
            <person name="Brodie E.L."/>
            <person name="Williams K.H."/>
            <person name="Hubbard S.S."/>
            <person name="Banfield J.F."/>
        </authorList>
    </citation>
    <scope>NUCLEOTIDE SEQUENCE [LARGE SCALE GENOMIC DNA]</scope>
</reference>
<accession>A0A1F5YL37</accession>
<comment type="caution">
    <text evidence="8">Lacks conserved residue(s) required for the propagation of feature annotation.</text>
</comment>
<dbReference type="GO" id="GO:0005737">
    <property type="term" value="C:cytoplasm"/>
    <property type="evidence" value="ECO:0007669"/>
    <property type="project" value="InterPro"/>
</dbReference>
<dbReference type="Gene3D" id="3.40.50.620">
    <property type="entry name" value="HUPs"/>
    <property type="match status" value="1"/>
</dbReference>
<dbReference type="UniPathway" id="UPA00253">
    <property type="reaction ID" value="UER00333"/>
</dbReference>
<evidence type="ECO:0000313" key="13">
    <source>
        <dbReference type="Proteomes" id="UP000177396"/>
    </source>
</evidence>
<evidence type="ECO:0000259" key="11">
    <source>
        <dbReference type="Pfam" id="PF02540"/>
    </source>
</evidence>
<dbReference type="FunFam" id="3.40.50.620:FF:000106">
    <property type="entry name" value="Glutamine-dependent NAD(+) synthetase"/>
    <property type="match status" value="1"/>
</dbReference>